<comment type="caution">
    <text evidence="1">The sequence shown here is derived from an EMBL/GenBank/DDBJ whole genome shotgun (WGS) entry which is preliminary data.</text>
</comment>
<accession>A0ACB5UMS5</accession>
<sequence>MSIRVLSTPTKEEVMQYYSLTIEEKGVRIFSGGKEILIRDSEEIVKNKYRKIWNKLEIGTKPAIYNGKDISFSLANLLELKQRFVIRSFIYGMTIENDPLNIEMVYNFAQDCYETEEEWEIVSAAVLDITPKQVREWKCNRDEFNRRW</sequence>
<proteinExistence type="predicted"/>
<organism evidence="1 2">
    <name type="scientific">Vallitalea maricola</name>
    <dbReference type="NCBI Taxonomy" id="3074433"/>
    <lineage>
        <taxon>Bacteria</taxon>
        <taxon>Bacillati</taxon>
        <taxon>Bacillota</taxon>
        <taxon>Clostridia</taxon>
        <taxon>Lachnospirales</taxon>
        <taxon>Vallitaleaceae</taxon>
        <taxon>Vallitalea</taxon>
    </lineage>
</organism>
<name>A0ACB5UMS5_9FIRM</name>
<dbReference type="Proteomes" id="UP001374599">
    <property type="component" value="Unassembled WGS sequence"/>
</dbReference>
<dbReference type="EMBL" id="BTPU01000053">
    <property type="protein sequence ID" value="GMQ63833.1"/>
    <property type="molecule type" value="Genomic_DNA"/>
</dbReference>
<protein>
    <submittedName>
        <fullName evidence="1">Uncharacterized protein</fullName>
    </submittedName>
</protein>
<gene>
    <name evidence="1" type="ORF">AN2V17_30690</name>
</gene>
<keyword evidence="2" id="KW-1185">Reference proteome</keyword>
<evidence type="ECO:0000313" key="2">
    <source>
        <dbReference type="Proteomes" id="UP001374599"/>
    </source>
</evidence>
<evidence type="ECO:0000313" key="1">
    <source>
        <dbReference type="EMBL" id="GMQ63833.1"/>
    </source>
</evidence>
<reference evidence="1" key="1">
    <citation type="submission" date="2023-09" db="EMBL/GenBank/DDBJ databases">
        <title>Vallitalea sediminicola and Vallitalea maricola sp. nov., anaerobic bacteria isolated from marine sediment.</title>
        <authorList>
            <person name="Hirano S."/>
            <person name="Maeda A."/>
            <person name="Terahara T."/>
            <person name="Mori K."/>
            <person name="Hamada M."/>
            <person name="Matsumoto R."/>
            <person name="Kobayashi T."/>
        </authorList>
    </citation>
    <scope>NUCLEOTIDE SEQUENCE</scope>
    <source>
        <strain evidence="1">AN17-2</strain>
    </source>
</reference>